<reference evidence="7 8" key="1">
    <citation type="submission" date="2024-06" db="EMBL/GenBank/DDBJ databases">
        <title>The Natural Products Discovery Center: Release of the First 8490 Sequenced Strains for Exploring Actinobacteria Biosynthetic Diversity.</title>
        <authorList>
            <person name="Kalkreuter E."/>
            <person name="Kautsar S.A."/>
            <person name="Yang D."/>
            <person name="Bader C.D."/>
            <person name="Teijaro C.N."/>
            <person name="Fluegel L."/>
            <person name="Davis C.M."/>
            <person name="Simpson J.R."/>
            <person name="Lauterbach L."/>
            <person name="Steele A.D."/>
            <person name="Gui C."/>
            <person name="Meng S."/>
            <person name="Li G."/>
            <person name="Viehrig K."/>
            <person name="Ye F."/>
            <person name="Su P."/>
            <person name="Kiefer A.F."/>
            <person name="Nichols A."/>
            <person name="Cepeda A.J."/>
            <person name="Yan W."/>
            <person name="Fan B."/>
            <person name="Jiang Y."/>
            <person name="Adhikari A."/>
            <person name="Zheng C.-J."/>
            <person name="Schuster L."/>
            <person name="Cowan T.M."/>
            <person name="Smanski M.J."/>
            <person name="Chevrette M.G."/>
            <person name="De Carvalho L.P.S."/>
            <person name="Shen B."/>
        </authorList>
    </citation>
    <scope>NUCLEOTIDE SEQUENCE [LARGE SCALE GENOMIC DNA]</scope>
    <source>
        <strain evidence="7 8">NPDC053791</strain>
    </source>
</reference>
<keyword evidence="2" id="KW-0597">Phosphoprotein</keyword>
<dbReference type="SUPFAM" id="SSF53901">
    <property type="entry name" value="Thiolase-like"/>
    <property type="match status" value="1"/>
</dbReference>
<keyword evidence="3" id="KW-0808">Transferase</keyword>
<keyword evidence="1" id="KW-0596">Phosphopantetheine</keyword>
<comment type="caution">
    <text evidence="7">The sequence shown here is derived from an EMBL/GenBank/DDBJ whole genome shotgun (WGS) entry which is preliminary data.</text>
</comment>
<dbReference type="SUPFAM" id="SSF52151">
    <property type="entry name" value="FabD/lysophospholipase-like"/>
    <property type="match status" value="1"/>
</dbReference>
<dbReference type="Pfam" id="PF14765">
    <property type="entry name" value="PS-DH"/>
    <property type="match status" value="1"/>
</dbReference>
<organism evidence="7 8">
    <name type="scientific">Streptomyces roseoverticillatus</name>
    <dbReference type="NCBI Taxonomy" id="66429"/>
    <lineage>
        <taxon>Bacteria</taxon>
        <taxon>Bacillati</taxon>
        <taxon>Actinomycetota</taxon>
        <taxon>Actinomycetes</taxon>
        <taxon>Kitasatosporales</taxon>
        <taxon>Streptomycetaceae</taxon>
        <taxon>Streptomyces</taxon>
    </lineage>
</organism>
<dbReference type="RefSeq" id="WP_366086275.1">
    <property type="nucleotide sequence ID" value="NZ_JBFASG010000001.1"/>
</dbReference>
<evidence type="ECO:0000256" key="4">
    <source>
        <dbReference type="ARBA" id="ARBA00023315"/>
    </source>
</evidence>
<evidence type="ECO:0000313" key="8">
    <source>
        <dbReference type="Proteomes" id="UP001552479"/>
    </source>
</evidence>
<dbReference type="InterPro" id="IPR050091">
    <property type="entry name" value="PKS_NRPS_Biosynth_Enz"/>
</dbReference>
<dbReference type="InterPro" id="IPR018201">
    <property type="entry name" value="Ketoacyl_synth_AS"/>
</dbReference>
<name>A0ABV3ILR8_9ACTN</name>
<feature type="region of interest" description="Disordered" evidence="5">
    <location>
        <begin position="1459"/>
        <end position="1481"/>
    </location>
</feature>
<dbReference type="Pfam" id="PF00698">
    <property type="entry name" value="Acyl_transf_1"/>
    <property type="match status" value="1"/>
</dbReference>
<protein>
    <submittedName>
        <fullName evidence="7">Beta-ketoacyl synthase N-terminal-like domain-containing protein</fullName>
    </submittedName>
</protein>
<dbReference type="InterPro" id="IPR016039">
    <property type="entry name" value="Thiolase-like"/>
</dbReference>
<dbReference type="Pfam" id="PF02801">
    <property type="entry name" value="Ketoacyl-synt_C"/>
    <property type="match status" value="1"/>
</dbReference>
<keyword evidence="4" id="KW-0012">Acyltransferase</keyword>
<feature type="domain" description="Ketosynthase family 3 (KS3)" evidence="6">
    <location>
        <begin position="5"/>
        <end position="454"/>
    </location>
</feature>
<gene>
    <name evidence="7" type="ORF">AB0L03_00775</name>
</gene>
<dbReference type="PROSITE" id="PS00606">
    <property type="entry name" value="KS3_1"/>
    <property type="match status" value="1"/>
</dbReference>
<evidence type="ECO:0000256" key="5">
    <source>
        <dbReference type="SAM" id="MobiDB-lite"/>
    </source>
</evidence>
<accession>A0ABV3ILR8</accession>
<evidence type="ECO:0000259" key="6">
    <source>
        <dbReference type="PROSITE" id="PS52004"/>
    </source>
</evidence>
<feature type="compositionally biased region" description="Basic and acidic residues" evidence="5">
    <location>
        <begin position="1307"/>
        <end position="1326"/>
    </location>
</feature>
<dbReference type="Gene3D" id="3.40.366.10">
    <property type="entry name" value="Malonyl-Coenzyme A Acyl Carrier Protein, domain 2"/>
    <property type="match status" value="1"/>
</dbReference>
<dbReference type="PANTHER" id="PTHR43775">
    <property type="entry name" value="FATTY ACID SYNTHASE"/>
    <property type="match status" value="1"/>
</dbReference>
<dbReference type="InterPro" id="IPR037143">
    <property type="entry name" value="4-PPantetheinyl_Trfase_dom_sf"/>
</dbReference>
<dbReference type="InterPro" id="IPR014043">
    <property type="entry name" value="Acyl_transferase_dom"/>
</dbReference>
<dbReference type="Gene3D" id="3.10.129.110">
    <property type="entry name" value="Polyketide synthase dehydratase"/>
    <property type="match status" value="1"/>
</dbReference>
<dbReference type="PANTHER" id="PTHR43775:SF37">
    <property type="entry name" value="SI:DKEY-61P9.11"/>
    <property type="match status" value="1"/>
</dbReference>
<dbReference type="InterPro" id="IPR008278">
    <property type="entry name" value="4-PPantetheinyl_Trfase_dom"/>
</dbReference>
<dbReference type="SMART" id="SM00825">
    <property type="entry name" value="PKS_KS"/>
    <property type="match status" value="1"/>
</dbReference>
<feature type="region of interest" description="Disordered" evidence="5">
    <location>
        <begin position="1306"/>
        <end position="1326"/>
    </location>
</feature>
<keyword evidence="8" id="KW-1185">Reference proteome</keyword>
<evidence type="ECO:0000256" key="2">
    <source>
        <dbReference type="ARBA" id="ARBA00022553"/>
    </source>
</evidence>
<feature type="compositionally biased region" description="Basic and acidic residues" evidence="5">
    <location>
        <begin position="886"/>
        <end position="906"/>
    </location>
</feature>
<dbReference type="Gene3D" id="3.40.47.10">
    <property type="match status" value="1"/>
</dbReference>
<feature type="region of interest" description="Disordered" evidence="5">
    <location>
        <begin position="886"/>
        <end position="910"/>
    </location>
</feature>
<dbReference type="SMART" id="SM00827">
    <property type="entry name" value="PKS_AT"/>
    <property type="match status" value="1"/>
</dbReference>
<evidence type="ECO:0000256" key="3">
    <source>
        <dbReference type="ARBA" id="ARBA00022679"/>
    </source>
</evidence>
<dbReference type="Pfam" id="PF16197">
    <property type="entry name" value="KAsynt_C_assoc"/>
    <property type="match status" value="1"/>
</dbReference>
<evidence type="ECO:0000256" key="1">
    <source>
        <dbReference type="ARBA" id="ARBA00022450"/>
    </source>
</evidence>
<dbReference type="Gene3D" id="3.30.70.250">
    <property type="entry name" value="Malonyl-CoA ACP transacylase, ACP-binding"/>
    <property type="match status" value="1"/>
</dbReference>
<dbReference type="EMBL" id="JBFASG010000001">
    <property type="protein sequence ID" value="MEV4921383.1"/>
    <property type="molecule type" value="Genomic_DNA"/>
</dbReference>
<dbReference type="InterPro" id="IPR016035">
    <property type="entry name" value="Acyl_Trfase/lysoPLipase"/>
</dbReference>
<feature type="compositionally biased region" description="Basic and acidic residues" evidence="5">
    <location>
        <begin position="1464"/>
        <end position="1474"/>
    </location>
</feature>
<dbReference type="SUPFAM" id="SSF56214">
    <property type="entry name" value="4'-phosphopantetheinyl transferase"/>
    <property type="match status" value="2"/>
</dbReference>
<dbReference type="InterPro" id="IPR014030">
    <property type="entry name" value="Ketoacyl_synth_N"/>
</dbReference>
<dbReference type="Proteomes" id="UP001552479">
    <property type="component" value="Unassembled WGS sequence"/>
</dbReference>
<dbReference type="InterPro" id="IPR001227">
    <property type="entry name" value="Ac_transferase_dom_sf"/>
</dbReference>
<dbReference type="Pfam" id="PF00109">
    <property type="entry name" value="ketoacyl-synt"/>
    <property type="match status" value="1"/>
</dbReference>
<dbReference type="InterPro" id="IPR020841">
    <property type="entry name" value="PKS_Beta-ketoAc_synthase_dom"/>
</dbReference>
<evidence type="ECO:0000313" key="7">
    <source>
        <dbReference type="EMBL" id="MEV4921383.1"/>
    </source>
</evidence>
<dbReference type="Gene3D" id="3.90.470.20">
    <property type="entry name" value="4'-phosphopantetheinyl transferase domain"/>
    <property type="match status" value="2"/>
</dbReference>
<sequence length="1481" mass="156993">MTAAHEPVAIVGMAVTLPGAADLDTYWHNITGGVDAITEVPPGRLDPECHRPDAVYCRRGGFVDGLTDFDPAAFGIMPAAARTTEPDQLIALHTAAAALADAGGTLPADRSRAGVVLGRGGYLTAGLARLDQRVRTSAQLIRTVREVLPDLDGERLDRLRSAFLDALGPHSPESVIGLVPNFAASRVANRLDLRGPAYTVDAACASSLIAVDHAVKELERGRCDVMLAGGVHHCHDITLWSVFAELRALSPSQRIRPFHRDADGVLLGEGTGVMVLKRLADARRAGDRVYALVRAVGVAADGRAASLVTPDPAGQARAVRLAWAAAGLDPAAPDALGLLEAHGTGTPRGDRAEMAVLAEVFGRGTEPDAVIGSVKSMIGHAMPAAGAAGMIKTALAIHHRVLPPTLHCDVPHPALLDTRFRPARTARPWEADVRRAAVNAFGFGGINAHAVLEGLPPAPAAVRPTRTPRAEVTEREPLLRLAAPGPEGLAELLDADDAALRGTGERSRGPARLAIAGPDTRKLALARKAVAQGRLWGGRGDVWFAPAPLLGAGGGRTVFLFPGLEAGSAPRVDDVAAHFGLEPPPERQARAEDLAGRTVALIGAGRLLASALDRIAVRPDALAGHSAGEWTAMAVAGMFASGDPGESLVEAVVRRMQLPPLAFLVLGTSAARAGEVLPGYPGVALSHDDAPHQCVVCGPREQIEALAARLRGAGVLGRVLPFESGFHTPMLAPHLNPLRELVHHAVVHAARTPVWSGTVAAPFPDDEAGIRELFFRHLLEPVRFRQLTESLYGAGFRAFVQLGAGQLPALVGDTLGSRAHLAVTADSPRRDGLSQLGRVALGLWALGAEPDFTALGAPRTAMRIDLGAGPVLLEPAARERLRALLSRREPGGQDPSGREPNGREPNGRAGAEAAPLRALARHIPVAAELDALLTETATTAATLLAAAESSAGPVPRTAVKTSRTLVETVEVSVARMPYLLDHCFYRQRPGWPDLADRRPVVPATTIVQRMMDAAGAAGTPVAVRDARFLEWAVAAPPVTAELTVTAGRDSWHRAEFGRYARADVRVAGGYPAPPAPWACDRPENPPAVSAREMYEQRWMFHGPRFQGVTAITALGERHVRGVLTAPDTPGALLDSAGQLLGYWLMATRTERIVMLPVSIRQADFYSPPPAPGSRVGCHIRITALDATVLEGDVQLTHGGRVWAEIRGWRDRRFDSAPGSVAVDRDPERHTLSARRPGGWQLLFDHWPDPASRDLMMHGQLAGEERAEYVRRAPRGRRAWLLGRIAAKDAVRRHLWDRGAGPVFPGEVRVRNEPGGRPRPEGVHGRELPPLELSLAHCREAAVALVRPGGTPAGIDVEEITGRPDTTCAMVLGPGEQALFERLGPGPDTLTRFWAAKEAAAKAEGTGLRGNPHGFVVTAATDPGDADAFDVRTPSGRSHPVRLTRIGNPPGLPPRDYIVAWTGDDSGHVGRDPVPEKGQQQP</sequence>
<dbReference type="InterPro" id="IPR049551">
    <property type="entry name" value="PKS_DH_C"/>
</dbReference>
<dbReference type="InterPro" id="IPR032821">
    <property type="entry name" value="PKS_assoc"/>
</dbReference>
<dbReference type="PROSITE" id="PS52004">
    <property type="entry name" value="KS3_2"/>
    <property type="match status" value="1"/>
</dbReference>
<proteinExistence type="predicted"/>
<dbReference type="InterPro" id="IPR042104">
    <property type="entry name" value="PKS_dehydratase_sf"/>
</dbReference>
<dbReference type="InterPro" id="IPR014031">
    <property type="entry name" value="Ketoacyl_synth_C"/>
</dbReference>
<dbReference type="CDD" id="cd00833">
    <property type="entry name" value="PKS"/>
    <property type="match status" value="1"/>
</dbReference>
<dbReference type="Pfam" id="PF01648">
    <property type="entry name" value="ACPS"/>
    <property type="match status" value="1"/>
</dbReference>